<protein>
    <submittedName>
        <fullName evidence="1">Uncharacterized protein</fullName>
    </submittedName>
</protein>
<proteinExistence type="predicted"/>
<dbReference type="CTD" id="9950534"/>
<dbReference type="GeneID" id="9950534"/>
<evidence type="ECO:0000313" key="1">
    <source>
        <dbReference type="EMBL" id="EFO15445.1"/>
    </source>
</evidence>
<dbReference type="OrthoDB" id="5950777at2759"/>
<gene>
    <name evidence="1" type="ORF">LOAG_13064</name>
</gene>
<dbReference type="KEGG" id="loa:LOAG_13064"/>
<accession>A0A1S0TK60</accession>
<reference evidence="1" key="1">
    <citation type="submission" date="2012-04" db="EMBL/GenBank/DDBJ databases">
        <title>The Genome Sequence of Loa loa.</title>
        <authorList>
            <consortium name="The Broad Institute Genome Sequencing Platform"/>
            <consortium name="Broad Institute Genome Sequencing Center for Infectious Disease"/>
            <person name="Nutman T.B."/>
            <person name="Fink D.L."/>
            <person name="Russ C."/>
            <person name="Young S."/>
            <person name="Zeng Q."/>
            <person name="Gargeya S."/>
            <person name="Alvarado L."/>
            <person name="Berlin A."/>
            <person name="Chapman S.B."/>
            <person name="Chen Z."/>
            <person name="Freedman E."/>
            <person name="Gellesch M."/>
            <person name="Goldberg J."/>
            <person name="Griggs A."/>
            <person name="Gujja S."/>
            <person name="Heilman E.R."/>
            <person name="Heiman D."/>
            <person name="Howarth C."/>
            <person name="Mehta T."/>
            <person name="Neiman D."/>
            <person name="Pearson M."/>
            <person name="Roberts A."/>
            <person name="Saif S."/>
            <person name="Shea T."/>
            <person name="Shenoy N."/>
            <person name="Sisk P."/>
            <person name="Stolte C."/>
            <person name="Sykes S."/>
            <person name="White J."/>
            <person name="Yandava C."/>
            <person name="Haas B."/>
            <person name="Henn M.R."/>
            <person name="Nusbaum C."/>
            <person name="Birren B."/>
        </authorList>
    </citation>
    <scope>NUCLEOTIDE SEQUENCE [LARGE SCALE GENOMIC DNA]</scope>
</reference>
<dbReference type="InParanoid" id="A0A1S0TK60"/>
<organism evidence="1">
    <name type="scientific">Loa loa</name>
    <name type="common">Eye worm</name>
    <name type="synonym">Filaria loa</name>
    <dbReference type="NCBI Taxonomy" id="7209"/>
    <lineage>
        <taxon>Eukaryota</taxon>
        <taxon>Metazoa</taxon>
        <taxon>Ecdysozoa</taxon>
        <taxon>Nematoda</taxon>
        <taxon>Chromadorea</taxon>
        <taxon>Rhabditida</taxon>
        <taxon>Spirurina</taxon>
        <taxon>Spiruromorpha</taxon>
        <taxon>Filarioidea</taxon>
        <taxon>Onchocercidae</taxon>
        <taxon>Loa</taxon>
    </lineage>
</organism>
<name>A0A1S0TK60_LOALO</name>
<sequence>MSNLVLPNCNYLSFHLARTPSTLSLNPDHLQLDSNFLEWGLLDPVMGLLEWGLDSLSDNWVRQYLNQEHVIQKLADSKIIRSTARFFVSTIYGMRMSIFRDFWKRIEFFSKKFGEEFKKSLTQKK</sequence>
<dbReference type="EMBL" id="JH712191">
    <property type="protein sequence ID" value="EFO15445.1"/>
    <property type="molecule type" value="Genomic_DNA"/>
</dbReference>
<dbReference type="RefSeq" id="XP_003148623.1">
    <property type="nucleotide sequence ID" value="XM_003148575.1"/>
</dbReference>
<dbReference type="AlphaFoldDB" id="A0A1S0TK60"/>